<dbReference type="STRING" id="1830138.SAMN05443507_11540"/>
<dbReference type="PANTHER" id="PTHR47619:SF1">
    <property type="entry name" value="EXODEOXYRIBONUCLEASE WALJ"/>
    <property type="match status" value="1"/>
</dbReference>
<gene>
    <name evidence="2" type="ORF">SAMN05443507_11540</name>
</gene>
<dbReference type="PANTHER" id="PTHR47619">
    <property type="entry name" value="METALLO-HYDROLASE YYCJ-RELATED"/>
    <property type="match status" value="1"/>
</dbReference>
<evidence type="ECO:0000313" key="3">
    <source>
        <dbReference type="Proteomes" id="UP000184016"/>
    </source>
</evidence>
<dbReference type="InterPro" id="IPR036866">
    <property type="entry name" value="RibonucZ/Hydroxyglut_hydro"/>
</dbReference>
<organism evidence="2 3">
    <name type="scientific">Alicyclobacillus tolerans</name>
    <dbReference type="NCBI Taxonomy" id="90970"/>
    <lineage>
        <taxon>Bacteria</taxon>
        <taxon>Bacillati</taxon>
        <taxon>Bacillota</taxon>
        <taxon>Bacilli</taxon>
        <taxon>Bacillales</taxon>
        <taxon>Alicyclobacillaceae</taxon>
        <taxon>Alicyclobacillus</taxon>
    </lineage>
</organism>
<reference evidence="3" key="1">
    <citation type="submission" date="2016-11" db="EMBL/GenBank/DDBJ databases">
        <authorList>
            <person name="Varghese N."/>
            <person name="Submissions S."/>
        </authorList>
    </citation>
    <scope>NUCLEOTIDE SEQUENCE [LARGE SCALE GENOMIC DNA]</scope>
    <source>
        <strain evidence="3">USBA-503</strain>
    </source>
</reference>
<dbReference type="Gene3D" id="3.60.15.10">
    <property type="entry name" value="Ribonuclease Z/Hydroxyacylglutathione hydrolase-like"/>
    <property type="match status" value="1"/>
</dbReference>
<dbReference type="AlphaFoldDB" id="A0A1M6T150"/>
<dbReference type="SMART" id="SM00849">
    <property type="entry name" value="Lactamase_B"/>
    <property type="match status" value="1"/>
</dbReference>
<evidence type="ECO:0000313" key="2">
    <source>
        <dbReference type="EMBL" id="SHK50732.1"/>
    </source>
</evidence>
<accession>A0A1M6T150</accession>
<feature type="domain" description="Metallo-beta-lactamase" evidence="1">
    <location>
        <begin position="12"/>
        <end position="189"/>
    </location>
</feature>
<dbReference type="SUPFAM" id="SSF56281">
    <property type="entry name" value="Metallo-hydrolase/oxidoreductase"/>
    <property type="match status" value="1"/>
</dbReference>
<dbReference type="InterPro" id="IPR001279">
    <property type="entry name" value="Metallo-B-lactamas"/>
</dbReference>
<protein>
    <submittedName>
        <fullName evidence="2">Phosphoribosyl 1,2-cyclic phosphodiesterase</fullName>
    </submittedName>
</protein>
<sequence length="268" mass="29023">MLSVSVLASGSSGNAIYISTEQTRLLLDAGISGKQISQRLATACQVDGSQITAVLVTHEHVDHVRGLKQILKLSQAPLYTTEGTYAEIVSGISGNHIHKVVRAGEVFSIGDIRITPFAVSHDAEEPVAYRFDAGDESLAVVTDLGFVSDSIKDVIAGCDTYVFESNHDVEMLRAGPYPWSIKRRILGDKGHLSNTDAAEALIDIIGQQEVKVYLAHLSEENNQPDLADLTVSSILQEARSTYQEQVSLLRTSRYEPTILTPVSAKCNA</sequence>
<dbReference type="InterPro" id="IPR052533">
    <property type="entry name" value="WalJ/YycJ-like"/>
</dbReference>
<keyword evidence="3" id="KW-1185">Reference proteome</keyword>
<dbReference type="Pfam" id="PF12706">
    <property type="entry name" value="Lactamase_B_2"/>
    <property type="match status" value="1"/>
</dbReference>
<dbReference type="Proteomes" id="UP000184016">
    <property type="component" value="Unassembled WGS sequence"/>
</dbReference>
<name>A0A1M6T150_9BACL</name>
<dbReference type="EMBL" id="FRAF01000015">
    <property type="protein sequence ID" value="SHK50732.1"/>
    <property type="molecule type" value="Genomic_DNA"/>
</dbReference>
<evidence type="ECO:0000259" key="1">
    <source>
        <dbReference type="SMART" id="SM00849"/>
    </source>
</evidence>
<proteinExistence type="predicted"/>